<accession>A0A8E0QPD8</accession>
<dbReference type="PANTHER" id="PTHR13847">
    <property type="entry name" value="SARCOSINE DEHYDROGENASE-RELATED"/>
    <property type="match status" value="1"/>
</dbReference>
<dbReference type="Gene3D" id="3.50.50.60">
    <property type="entry name" value="FAD/NAD(P)-binding domain"/>
    <property type="match status" value="1"/>
</dbReference>
<reference evidence="2" key="1">
    <citation type="journal article" date="2015" name="Genome Announc.">
        <title>Draft Genome Sequence of the Pathogenic Filamentous Fungus Aspergillus udagawae Strain IFM 46973T.</title>
        <authorList>
            <person name="Kusuya Y."/>
            <person name="Takahashi-Nakaguchi A."/>
            <person name="Takahashi H."/>
            <person name="Yaguchi T."/>
        </authorList>
    </citation>
    <scope>NUCLEOTIDE SEQUENCE</scope>
    <source>
        <strain evidence="2">IFM 46973</strain>
    </source>
</reference>
<dbReference type="InterPro" id="IPR006076">
    <property type="entry name" value="FAD-dep_OxRdtase"/>
</dbReference>
<name>A0A8E0QPD8_9EURO</name>
<evidence type="ECO:0000313" key="2">
    <source>
        <dbReference type="EMBL" id="GIC88070.1"/>
    </source>
</evidence>
<sequence length="393" mass="42362">MAAQQTSDIVIIGGGIVGAALAYFLTLSDDGKKVTVIDRAFGQLKGSTAYAPGFVGQFNESEVLTRLAIESVKEYLEIPGGLDLVGGLEVATSNTGLEKLNWRLTTAKERGLEAVLISAQQAAELAPDLVKPDNVAALHFPRDGIANPTVIAAFFQSKARARGAKLLEADVNQVHRADGRVTGVTTSAGCIEAQTVILATGIWAQNLADFGIPVPVIPVAHPYMYGKKHKPKSHKSPFVRYPEHHVYARDHGPFFGLGSYDHKPLAEQPKGAALGKWVEEFDTTLDRALKLIPEETNLVANEKFNGIFSMTPDNMPLVGEIPAAKGLYMAAAVWVTHAAGSAKFLTQLLRGETVDAAVKKALDPTRFQGRDLESLEQESLHCYNSIYSTRESS</sequence>
<dbReference type="Gene3D" id="3.30.9.10">
    <property type="entry name" value="D-Amino Acid Oxidase, subunit A, domain 2"/>
    <property type="match status" value="1"/>
</dbReference>
<dbReference type="EMBL" id="BBXM02000003">
    <property type="protein sequence ID" value="GIC88070.1"/>
    <property type="molecule type" value="Genomic_DNA"/>
</dbReference>
<evidence type="ECO:0000313" key="3">
    <source>
        <dbReference type="Proteomes" id="UP000036893"/>
    </source>
</evidence>
<dbReference type="SUPFAM" id="SSF54373">
    <property type="entry name" value="FAD-linked reductases, C-terminal domain"/>
    <property type="match status" value="1"/>
</dbReference>
<protein>
    <recommendedName>
        <fullName evidence="1">FAD dependent oxidoreductase domain-containing protein</fullName>
    </recommendedName>
</protein>
<reference evidence="2" key="2">
    <citation type="submission" date="2021-01" db="EMBL/GenBank/DDBJ databases">
        <title>Pan-genome distribution and transcriptional activeness of fungal secondary metabolism genes in Aspergillus section Fumigati.</title>
        <authorList>
            <person name="Takahashi H."/>
            <person name="Umemura M."/>
            <person name="Ninomiya A."/>
            <person name="Kusuya Y."/>
            <person name="Urayama S."/>
            <person name="Shimizu M."/>
            <person name="Watanabe A."/>
            <person name="Kamei K."/>
            <person name="Yaguchi T."/>
            <person name="Hagiwara D."/>
        </authorList>
    </citation>
    <scope>NUCLEOTIDE SEQUENCE</scope>
    <source>
        <strain evidence="2">IFM 46973</strain>
    </source>
</reference>
<dbReference type="RefSeq" id="XP_043145336.1">
    <property type="nucleotide sequence ID" value="XM_043289401.1"/>
</dbReference>
<comment type="caution">
    <text evidence="2">The sequence shown here is derived from an EMBL/GenBank/DDBJ whole genome shotgun (WGS) entry which is preliminary data.</text>
</comment>
<dbReference type="Pfam" id="PF01266">
    <property type="entry name" value="DAO"/>
    <property type="match status" value="1"/>
</dbReference>
<dbReference type="Proteomes" id="UP000036893">
    <property type="component" value="Unassembled WGS sequence"/>
</dbReference>
<proteinExistence type="predicted"/>
<dbReference type="GeneID" id="66991937"/>
<dbReference type="InterPro" id="IPR036188">
    <property type="entry name" value="FAD/NAD-bd_sf"/>
</dbReference>
<organism evidence="2 3">
    <name type="scientific">Aspergillus udagawae</name>
    <dbReference type="NCBI Taxonomy" id="91492"/>
    <lineage>
        <taxon>Eukaryota</taxon>
        <taxon>Fungi</taxon>
        <taxon>Dikarya</taxon>
        <taxon>Ascomycota</taxon>
        <taxon>Pezizomycotina</taxon>
        <taxon>Eurotiomycetes</taxon>
        <taxon>Eurotiomycetidae</taxon>
        <taxon>Eurotiales</taxon>
        <taxon>Aspergillaceae</taxon>
        <taxon>Aspergillus</taxon>
        <taxon>Aspergillus subgen. Fumigati</taxon>
    </lineage>
</organism>
<dbReference type="SUPFAM" id="SSF51905">
    <property type="entry name" value="FAD/NAD(P)-binding domain"/>
    <property type="match status" value="1"/>
</dbReference>
<evidence type="ECO:0000259" key="1">
    <source>
        <dbReference type="Pfam" id="PF01266"/>
    </source>
</evidence>
<dbReference type="AlphaFoldDB" id="A0A8E0QPD8"/>
<dbReference type="PANTHER" id="PTHR13847:SF193">
    <property type="entry name" value="PYRUVATE DEHYDROGENASE PHOSPHATASE REGULATORY SUBUNIT, MITOCHONDRIAL"/>
    <property type="match status" value="1"/>
</dbReference>
<dbReference type="GO" id="GO:0005739">
    <property type="term" value="C:mitochondrion"/>
    <property type="evidence" value="ECO:0007669"/>
    <property type="project" value="TreeGrafter"/>
</dbReference>
<feature type="domain" description="FAD dependent oxidoreductase" evidence="1">
    <location>
        <begin position="8"/>
        <end position="348"/>
    </location>
</feature>
<gene>
    <name evidence="2" type="ORF">Aud_004461</name>
</gene>